<dbReference type="EMBL" id="LT607750">
    <property type="protein sequence ID" value="SCG39652.1"/>
    <property type="molecule type" value="Genomic_DNA"/>
</dbReference>
<organism evidence="2 3">
    <name type="scientific">Micromonospora echinaurantiaca</name>
    <dbReference type="NCBI Taxonomy" id="47857"/>
    <lineage>
        <taxon>Bacteria</taxon>
        <taxon>Bacillati</taxon>
        <taxon>Actinomycetota</taxon>
        <taxon>Actinomycetes</taxon>
        <taxon>Micromonosporales</taxon>
        <taxon>Micromonosporaceae</taxon>
        <taxon>Micromonospora</taxon>
    </lineage>
</organism>
<keyword evidence="3" id="KW-1185">Reference proteome</keyword>
<name>A0A1C5H0R9_9ACTN</name>
<evidence type="ECO:0000313" key="2">
    <source>
        <dbReference type="EMBL" id="SCG39652.1"/>
    </source>
</evidence>
<keyword evidence="1" id="KW-0472">Membrane</keyword>
<keyword evidence="1" id="KW-0812">Transmembrane</keyword>
<evidence type="ECO:0000256" key="1">
    <source>
        <dbReference type="SAM" id="Phobius"/>
    </source>
</evidence>
<proteinExistence type="predicted"/>
<reference evidence="2 3" key="1">
    <citation type="submission" date="2016-06" db="EMBL/GenBank/DDBJ databases">
        <authorList>
            <person name="Kjaerup R.B."/>
            <person name="Dalgaard T.S."/>
            <person name="Juul-Madsen H.R."/>
        </authorList>
    </citation>
    <scope>NUCLEOTIDE SEQUENCE [LARGE SCALE GENOMIC DNA]</scope>
    <source>
        <strain evidence="2 3">DSM 43904</strain>
    </source>
</reference>
<dbReference type="AlphaFoldDB" id="A0A1C5H0R9"/>
<evidence type="ECO:0000313" key="3">
    <source>
        <dbReference type="Proteomes" id="UP000198217"/>
    </source>
</evidence>
<dbReference type="Proteomes" id="UP000198217">
    <property type="component" value="Chromosome I"/>
</dbReference>
<gene>
    <name evidence="2" type="ORF">GA0070609_0753</name>
</gene>
<feature type="transmembrane region" description="Helical" evidence="1">
    <location>
        <begin position="28"/>
        <end position="47"/>
    </location>
</feature>
<keyword evidence="1" id="KW-1133">Transmembrane helix</keyword>
<accession>A0A1C5H0R9</accession>
<sequence length="190" mass="20249">MIDLDEHNHQSAKSGTPAHDRLVVRRKATLRLVATFVVGVVLGGFGVSQLQDSREQRERNAVVAFVAFPQSADSGSAGSEGSVRLSGYLALANAGPGPITIRGVHAERPGVVIRSIGSPRLLPPGSTGQLAVELWFECSVERVQREPLPLGLSVETDDKRGREVSYPVALVGSDWERDALSKCSRLGTVG</sequence>
<protein>
    <submittedName>
        <fullName evidence="2">LEA14-like dessication related protein</fullName>
    </submittedName>
</protein>
<dbReference type="RefSeq" id="WP_088992500.1">
    <property type="nucleotide sequence ID" value="NZ_LT607750.1"/>
</dbReference>